<comment type="similarity">
    <text evidence="1">Belongs to the nitroreductase family.</text>
</comment>
<keyword evidence="5" id="KW-1185">Reference proteome</keyword>
<feature type="domain" description="Nitroreductase" evidence="3">
    <location>
        <begin position="22"/>
        <end position="66"/>
    </location>
</feature>
<evidence type="ECO:0000313" key="4">
    <source>
        <dbReference type="EMBL" id="KGE89248.1"/>
    </source>
</evidence>
<dbReference type="CDD" id="cd02138">
    <property type="entry name" value="TdsD-like"/>
    <property type="match status" value="1"/>
</dbReference>
<gene>
    <name evidence="4" type="ORF">IX84_05760</name>
</gene>
<evidence type="ECO:0000259" key="3">
    <source>
        <dbReference type="Pfam" id="PF00881"/>
    </source>
</evidence>
<dbReference type="Gene3D" id="3.40.109.10">
    <property type="entry name" value="NADH Oxidase"/>
    <property type="match status" value="1"/>
</dbReference>
<dbReference type="STRING" id="1524460.IX84_05760"/>
<dbReference type="SUPFAM" id="SSF55469">
    <property type="entry name" value="FMN-dependent nitroreductase-like"/>
    <property type="match status" value="1"/>
</dbReference>
<dbReference type="PANTHER" id="PTHR43673:SF10">
    <property type="entry name" value="NADH DEHYDROGENASE_NAD(P)H NITROREDUCTASE XCC3605-RELATED"/>
    <property type="match status" value="1"/>
</dbReference>
<evidence type="ECO:0000313" key="5">
    <source>
        <dbReference type="Proteomes" id="UP000029736"/>
    </source>
</evidence>
<dbReference type="InterPro" id="IPR000415">
    <property type="entry name" value="Nitroreductase-like"/>
</dbReference>
<dbReference type="EMBL" id="JPOS01000012">
    <property type="protein sequence ID" value="KGE89248.1"/>
    <property type="molecule type" value="Genomic_DNA"/>
</dbReference>
<organism evidence="4 5">
    <name type="scientific">Phaeodactylibacter xiamenensis</name>
    <dbReference type="NCBI Taxonomy" id="1524460"/>
    <lineage>
        <taxon>Bacteria</taxon>
        <taxon>Pseudomonadati</taxon>
        <taxon>Bacteroidota</taxon>
        <taxon>Saprospiria</taxon>
        <taxon>Saprospirales</taxon>
        <taxon>Haliscomenobacteraceae</taxon>
        <taxon>Phaeodactylibacter</taxon>
    </lineage>
</organism>
<sequence>MNQQLLDSKSAKTETSIHPLIGKRWSPRAFSSQPVPQVILNTLFEAASWAASAFNEQPWQYIYAHHADEAGFSRLLSGLNEGNQVWAKNAGVLVLSLAQPNLSYNGRPNRHYMHDTGAANTSLLLQAADLDIYGHMMGGFDYGKTVAEFDLNKDGLESVCFIALGYLGDPEQLDEPLRSREQAVRSRKPLNAFTHKITGS</sequence>
<dbReference type="Pfam" id="PF00881">
    <property type="entry name" value="Nitroreductase"/>
    <property type="match status" value="2"/>
</dbReference>
<keyword evidence="2" id="KW-0560">Oxidoreductase</keyword>
<evidence type="ECO:0000256" key="1">
    <source>
        <dbReference type="ARBA" id="ARBA00007118"/>
    </source>
</evidence>
<dbReference type="Proteomes" id="UP000029736">
    <property type="component" value="Unassembled WGS sequence"/>
</dbReference>
<dbReference type="GO" id="GO:0016491">
    <property type="term" value="F:oxidoreductase activity"/>
    <property type="evidence" value="ECO:0007669"/>
    <property type="project" value="UniProtKB-KW"/>
</dbReference>
<dbReference type="InterPro" id="IPR029479">
    <property type="entry name" value="Nitroreductase"/>
</dbReference>
<reference evidence="4 5" key="1">
    <citation type="journal article" date="2014" name="Int. J. Syst. Evol. Microbiol.">
        <title>Phaeodactylibacter xiamenensis gen. nov., sp. nov., a member of the family Saprospiraceae isolated from the marine alga Phaeodactylum tricornutum.</title>
        <authorList>
            <person name="Chen Z.Jr."/>
            <person name="Lei X."/>
            <person name="Lai Q."/>
            <person name="Li Y."/>
            <person name="Zhang B."/>
            <person name="Zhang J."/>
            <person name="Zhang H."/>
            <person name="Yang L."/>
            <person name="Zheng W."/>
            <person name="Tian Y."/>
            <person name="Yu Z."/>
            <person name="Xu H.Jr."/>
            <person name="Zheng T."/>
        </authorList>
    </citation>
    <scope>NUCLEOTIDE SEQUENCE [LARGE SCALE GENOMIC DNA]</scope>
    <source>
        <strain evidence="4 5">KD52</strain>
    </source>
</reference>
<protein>
    <recommendedName>
        <fullName evidence="3">Nitroreductase domain-containing protein</fullName>
    </recommendedName>
</protein>
<proteinExistence type="inferred from homology"/>
<dbReference type="AlphaFoldDB" id="A0A098SC72"/>
<feature type="domain" description="Nitroreductase" evidence="3">
    <location>
        <begin position="79"/>
        <end position="166"/>
    </location>
</feature>
<evidence type="ECO:0000256" key="2">
    <source>
        <dbReference type="ARBA" id="ARBA00023002"/>
    </source>
</evidence>
<accession>A0A098SC72</accession>
<name>A0A098SC72_9BACT</name>
<dbReference type="PANTHER" id="PTHR43673">
    <property type="entry name" value="NAD(P)H NITROREDUCTASE YDGI-RELATED"/>
    <property type="match status" value="1"/>
</dbReference>
<comment type="caution">
    <text evidence="4">The sequence shown here is derived from an EMBL/GenBank/DDBJ whole genome shotgun (WGS) entry which is preliminary data.</text>
</comment>